<dbReference type="GO" id="GO:0000329">
    <property type="term" value="C:fungal-type vacuole membrane"/>
    <property type="evidence" value="ECO:0007669"/>
    <property type="project" value="TreeGrafter"/>
</dbReference>
<gene>
    <name evidence="9" type="ORF">HO173_013332</name>
</gene>
<dbReference type="EMBL" id="JACCJC010000143">
    <property type="protein sequence ID" value="KAF6223076.1"/>
    <property type="molecule type" value="Genomic_DNA"/>
</dbReference>
<evidence type="ECO:0000313" key="9">
    <source>
        <dbReference type="EMBL" id="KAF6223076.1"/>
    </source>
</evidence>
<evidence type="ECO:0000313" key="10">
    <source>
        <dbReference type="Proteomes" id="UP000578531"/>
    </source>
</evidence>
<keyword evidence="10" id="KW-1185">Reference proteome</keyword>
<comment type="caution">
    <text evidence="9">The sequence shown here is derived from an EMBL/GenBank/DDBJ whole genome shotgun (WGS) entry which is preliminary data.</text>
</comment>
<feature type="transmembrane region" description="Helical" evidence="7">
    <location>
        <begin position="90"/>
        <end position="108"/>
    </location>
</feature>
<keyword evidence="5 7" id="KW-0472">Membrane</keyword>
<evidence type="ECO:0000256" key="6">
    <source>
        <dbReference type="SAM" id="MobiDB-lite"/>
    </source>
</evidence>
<dbReference type="Pfam" id="PF07690">
    <property type="entry name" value="MFS_1"/>
    <property type="match status" value="1"/>
</dbReference>
<dbReference type="InterPro" id="IPR011701">
    <property type="entry name" value="MFS"/>
</dbReference>
<name>A0A8H6CGZ3_9LECA</name>
<feature type="transmembrane region" description="Helical" evidence="7">
    <location>
        <begin position="407"/>
        <end position="429"/>
    </location>
</feature>
<evidence type="ECO:0000256" key="1">
    <source>
        <dbReference type="ARBA" id="ARBA00004127"/>
    </source>
</evidence>
<feature type="transmembrane region" description="Helical" evidence="7">
    <location>
        <begin position="145"/>
        <end position="165"/>
    </location>
</feature>
<dbReference type="GeneID" id="59294957"/>
<dbReference type="AlphaFoldDB" id="A0A8H6CGZ3"/>
<organism evidence="9 10">
    <name type="scientific">Letharia columbiana</name>
    <dbReference type="NCBI Taxonomy" id="112416"/>
    <lineage>
        <taxon>Eukaryota</taxon>
        <taxon>Fungi</taxon>
        <taxon>Dikarya</taxon>
        <taxon>Ascomycota</taxon>
        <taxon>Pezizomycotina</taxon>
        <taxon>Lecanoromycetes</taxon>
        <taxon>OSLEUM clade</taxon>
        <taxon>Lecanoromycetidae</taxon>
        <taxon>Lecanorales</taxon>
        <taxon>Lecanorineae</taxon>
        <taxon>Parmeliaceae</taxon>
        <taxon>Letharia</taxon>
    </lineage>
</organism>
<dbReference type="InterPro" id="IPR020846">
    <property type="entry name" value="MFS_dom"/>
</dbReference>
<feature type="transmembrane region" description="Helical" evidence="7">
    <location>
        <begin position="274"/>
        <end position="293"/>
    </location>
</feature>
<protein>
    <recommendedName>
        <fullName evidence="8">Major facilitator superfamily (MFS) profile domain-containing protein</fullName>
    </recommendedName>
</protein>
<evidence type="ECO:0000256" key="2">
    <source>
        <dbReference type="ARBA" id="ARBA00022448"/>
    </source>
</evidence>
<evidence type="ECO:0000256" key="7">
    <source>
        <dbReference type="SAM" id="Phobius"/>
    </source>
</evidence>
<dbReference type="GO" id="GO:0012505">
    <property type="term" value="C:endomembrane system"/>
    <property type="evidence" value="ECO:0007669"/>
    <property type="project" value="UniProtKB-SubCell"/>
</dbReference>
<dbReference type="Proteomes" id="UP000578531">
    <property type="component" value="Unassembled WGS sequence"/>
</dbReference>
<evidence type="ECO:0000259" key="8">
    <source>
        <dbReference type="PROSITE" id="PS50850"/>
    </source>
</evidence>
<sequence>MSLSKPSERSPLLRQANDAQNVPAEGKPHDDGEWGVSNSLPSRHEQLSNARLALIMGSIWVGVVLIAVDSTIVATLLVPISSSFSSLKTLSWIGSAYLIGQSVTQPLSGRLTDIFGRRQGLLVCNFVFGLGTLLCGVAPSEWVLITGRTIAGLGGGATVTICMFVAGDLVPLRKRGVLQGIGNIIIGAGSGIGGLLGGWINELAGWRVAFLVQVPFVIVGAVMVFFTVKVPVKISERSALKRVDYLGSFTLTCALVLFLLGLNTGGNVLPWTHPLVLTALPLSIVFLSIFVYVEENRALEPIIPIRLLLNRTVASACLSYWFVFMAYFGLTYFMPVYLQLLGKSPTEAGLRFIPFSAGAAVGAFAAGLIMKATGNYYYLDKCSHALLVLSTALTVTMNANTPTVYPFIYLAVFGVGVGGILVTTLIALVSAVEQEHQAVVTSAGFAFRSTGSVIGLTIASATFQNLLRVKLHRSIGSVADAEGIIDKIREDFDEIGRLPAELRGLVQQDYMEAVQGVFIVVYHDAKRKDGIDAVSAFDILPRRKPQDSALWPLEAEVRECLDTRGQSMCSWLEDYKPVNIIRTENAEGYQSTENESEEMGVVGEFTITYNAYQNGMSESCNRTASTIAGAMLVPPSF</sequence>
<keyword evidence="3 7" id="KW-0812">Transmembrane</keyword>
<feature type="transmembrane region" description="Helical" evidence="7">
    <location>
        <begin position="352"/>
        <end position="370"/>
    </location>
</feature>
<comment type="subcellular location">
    <subcellularLocation>
        <location evidence="1">Endomembrane system</location>
        <topology evidence="1">Multi-pass membrane protein</topology>
    </subcellularLocation>
</comment>
<accession>A0A8H6CGZ3</accession>
<dbReference type="PANTHER" id="PTHR23501">
    <property type="entry name" value="MAJOR FACILITATOR SUPERFAMILY"/>
    <property type="match status" value="1"/>
</dbReference>
<feature type="transmembrane region" description="Helical" evidence="7">
    <location>
        <begin position="382"/>
        <end position="401"/>
    </location>
</feature>
<dbReference type="Gene3D" id="1.20.1250.20">
    <property type="entry name" value="MFS general substrate transporter like domains"/>
    <property type="match status" value="2"/>
</dbReference>
<evidence type="ECO:0000256" key="3">
    <source>
        <dbReference type="ARBA" id="ARBA00022692"/>
    </source>
</evidence>
<dbReference type="GO" id="GO:0015174">
    <property type="term" value="F:basic amino acid transmembrane transporter activity"/>
    <property type="evidence" value="ECO:0007669"/>
    <property type="project" value="TreeGrafter"/>
</dbReference>
<keyword evidence="4 7" id="KW-1133">Transmembrane helix</keyword>
<feature type="transmembrane region" description="Helical" evidence="7">
    <location>
        <begin position="243"/>
        <end position="262"/>
    </location>
</feature>
<feature type="transmembrane region" description="Helical" evidence="7">
    <location>
        <begin position="120"/>
        <end position="139"/>
    </location>
</feature>
<dbReference type="InterPro" id="IPR036259">
    <property type="entry name" value="MFS_trans_sf"/>
</dbReference>
<dbReference type="RefSeq" id="XP_037157950.1">
    <property type="nucleotide sequence ID" value="XM_037315153.1"/>
</dbReference>
<dbReference type="PROSITE" id="PS50850">
    <property type="entry name" value="MFS"/>
    <property type="match status" value="1"/>
</dbReference>
<reference evidence="9 10" key="1">
    <citation type="journal article" date="2020" name="Genomics">
        <title>Complete, high-quality genomes from long-read metagenomic sequencing of two wolf lichen thalli reveals enigmatic genome architecture.</title>
        <authorList>
            <person name="McKenzie S.K."/>
            <person name="Walston R.F."/>
            <person name="Allen J.L."/>
        </authorList>
    </citation>
    <scope>NUCLEOTIDE SEQUENCE [LARGE SCALE GENOMIC DNA]</scope>
    <source>
        <strain evidence="9">WasteWater2</strain>
    </source>
</reference>
<feature type="transmembrane region" description="Helical" evidence="7">
    <location>
        <begin position="52"/>
        <end position="78"/>
    </location>
</feature>
<evidence type="ECO:0000256" key="4">
    <source>
        <dbReference type="ARBA" id="ARBA00022989"/>
    </source>
</evidence>
<feature type="transmembrane region" description="Helical" evidence="7">
    <location>
        <begin position="206"/>
        <end position="231"/>
    </location>
</feature>
<proteinExistence type="predicted"/>
<feature type="domain" description="Major facilitator superfamily (MFS) profile" evidence="8">
    <location>
        <begin position="55"/>
        <end position="527"/>
    </location>
</feature>
<dbReference type="SUPFAM" id="SSF103473">
    <property type="entry name" value="MFS general substrate transporter"/>
    <property type="match status" value="1"/>
</dbReference>
<dbReference type="OrthoDB" id="6770063at2759"/>
<feature type="region of interest" description="Disordered" evidence="6">
    <location>
        <begin position="1"/>
        <end position="38"/>
    </location>
</feature>
<keyword evidence="2" id="KW-0813">Transport</keyword>
<feature type="transmembrane region" description="Helical" evidence="7">
    <location>
        <begin position="177"/>
        <end position="200"/>
    </location>
</feature>
<feature type="transmembrane region" description="Helical" evidence="7">
    <location>
        <begin position="313"/>
        <end position="332"/>
    </location>
</feature>
<evidence type="ECO:0000256" key="5">
    <source>
        <dbReference type="ARBA" id="ARBA00023136"/>
    </source>
</evidence>
<dbReference type="PANTHER" id="PTHR23501:SF191">
    <property type="entry name" value="VACUOLAR BASIC AMINO ACID TRANSPORTER 4"/>
    <property type="match status" value="1"/>
</dbReference>